<accession>A0A0N4ZUX6</accession>
<organism evidence="2 3">
    <name type="scientific">Parastrongyloides trichosuri</name>
    <name type="common">Possum-specific nematode worm</name>
    <dbReference type="NCBI Taxonomy" id="131310"/>
    <lineage>
        <taxon>Eukaryota</taxon>
        <taxon>Metazoa</taxon>
        <taxon>Ecdysozoa</taxon>
        <taxon>Nematoda</taxon>
        <taxon>Chromadorea</taxon>
        <taxon>Rhabditida</taxon>
        <taxon>Tylenchina</taxon>
        <taxon>Panagrolaimomorpha</taxon>
        <taxon>Strongyloidoidea</taxon>
        <taxon>Strongyloididae</taxon>
        <taxon>Parastrongyloides</taxon>
    </lineage>
</organism>
<keyword evidence="1" id="KW-1133">Transmembrane helix</keyword>
<proteinExistence type="predicted"/>
<keyword evidence="1" id="KW-0472">Membrane</keyword>
<reference evidence="3" key="1">
    <citation type="submission" date="2017-02" db="UniProtKB">
        <authorList>
            <consortium name="WormBaseParasite"/>
        </authorList>
    </citation>
    <scope>IDENTIFICATION</scope>
</reference>
<feature type="transmembrane region" description="Helical" evidence="1">
    <location>
        <begin position="115"/>
        <end position="139"/>
    </location>
</feature>
<name>A0A0N4ZUX6_PARTI</name>
<evidence type="ECO:0000256" key="1">
    <source>
        <dbReference type="SAM" id="Phobius"/>
    </source>
</evidence>
<evidence type="ECO:0000313" key="3">
    <source>
        <dbReference type="WBParaSite" id="PTRK_0001238750.1"/>
    </source>
</evidence>
<evidence type="ECO:0000313" key="2">
    <source>
        <dbReference type="Proteomes" id="UP000038045"/>
    </source>
</evidence>
<dbReference type="WBParaSite" id="PTRK_0001238750.1">
    <property type="protein sequence ID" value="PTRK_0001238750.1"/>
    <property type="gene ID" value="PTRK_0001238750"/>
</dbReference>
<sequence>MACSNFICILFFTTIFASIILSIFALIHNHWYTIAIAEHPIGLFGGCLPRSHLDVNKLFNLENDKENFCLNYRKEKPFWMKKSLVIMSLTIILKIFLFLLTIIRKILSSSNSRSYGSIIMVLFIISVGIKFFNLCIIKFGRKQLYTHYNYTEKSTCIHGCFERFDDGYPFLKLGNSYYFEIISILVLITSSIFFLLYVYQKREQRRSVKINKSLNQSIISGDSTKVSGDEEFLIQENTVH</sequence>
<keyword evidence="2" id="KW-1185">Reference proteome</keyword>
<feature type="transmembrane region" description="Helical" evidence="1">
    <location>
        <begin position="84"/>
        <end position="103"/>
    </location>
</feature>
<feature type="transmembrane region" description="Helical" evidence="1">
    <location>
        <begin position="177"/>
        <end position="199"/>
    </location>
</feature>
<dbReference type="Proteomes" id="UP000038045">
    <property type="component" value="Unplaced"/>
</dbReference>
<protein>
    <submittedName>
        <fullName evidence="3">Integral membrane protein</fullName>
    </submittedName>
</protein>
<keyword evidence="1" id="KW-0812">Transmembrane</keyword>
<feature type="transmembrane region" description="Helical" evidence="1">
    <location>
        <begin position="7"/>
        <end position="27"/>
    </location>
</feature>
<dbReference type="AlphaFoldDB" id="A0A0N4ZUX6"/>